<accession>A0AA96JUQ2</accession>
<reference evidence="3 4" key="1">
    <citation type="submission" date="2023-01" db="EMBL/GenBank/DDBJ databases">
        <title>Cultivation and genomic characterization of new, ubiquitous marine nitrite-oxidizing bacteria from the Nitrospirales.</title>
        <authorList>
            <person name="Mueller A.J."/>
            <person name="Daebeler A."/>
            <person name="Herbold C.W."/>
            <person name="Kirkegaard R.H."/>
            <person name="Daims H."/>
        </authorList>
    </citation>
    <scope>NUCLEOTIDE SEQUENCE [LARGE SCALE GENOMIC DNA]</scope>
    <source>
        <strain evidence="3 4">DK</strain>
    </source>
</reference>
<feature type="transmembrane region" description="Helical" evidence="1">
    <location>
        <begin position="98"/>
        <end position="114"/>
    </location>
</feature>
<keyword evidence="1" id="KW-0812">Transmembrane</keyword>
<evidence type="ECO:0000313" key="3">
    <source>
        <dbReference type="EMBL" id="WNM60703.1"/>
    </source>
</evidence>
<keyword evidence="1" id="KW-1133">Transmembrane helix</keyword>
<feature type="transmembrane region" description="Helical" evidence="1">
    <location>
        <begin position="66"/>
        <end position="86"/>
    </location>
</feature>
<keyword evidence="3" id="KW-0378">Hydrolase</keyword>
<gene>
    <name evidence="3" type="ORF">PQG83_13140</name>
</gene>
<dbReference type="GO" id="GO:0006508">
    <property type="term" value="P:proteolysis"/>
    <property type="evidence" value="ECO:0007669"/>
    <property type="project" value="UniProtKB-KW"/>
</dbReference>
<dbReference type="EC" id="3.4.-.-" evidence="3"/>
<protein>
    <submittedName>
        <fullName evidence="3">CPBP family glutamic-type intramembrane protease</fullName>
        <ecNumber evidence="3">3.4.-.-</ecNumber>
    </submittedName>
</protein>
<keyword evidence="3" id="KW-0645">Protease</keyword>
<evidence type="ECO:0000256" key="1">
    <source>
        <dbReference type="SAM" id="Phobius"/>
    </source>
</evidence>
<keyword evidence="4" id="KW-1185">Reference proteome</keyword>
<feature type="domain" description="CAAX prenyl protease 2/Lysostaphin resistance protein A-like" evidence="2">
    <location>
        <begin position="64"/>
        <end position="151"/>
    </location>
</feature>
<proteinExistence type="predicted"/>
<dbReference type="Proteomes" id="UP001302494">
    <property type="component" value="Chromosome"/>
</dbReference>
<keyword evidence="1" id="KW-0472">Membrane</keyword>
<organism evidence="3 4">
    <name type="scientific">Candidatus Nitrospira neomarina</name>
    <dbReference type="NCBI Taxonomy" id="3020899"/>
    <lineage>
        <taxon>Bacteria</taxon>
        <taxon>Pseudomonadati</taxon>
        <taxon>Nitrospirota</taxon>
        <taxon>Nitrospiria</taxon>
        <taxon>Nitrospirales</taxon>
        <taxon>Nitrospiraceae</taxon>
        <taxon>Nitrospira</taxon>
    </lineage>
</organism>
<feature type="transmembrane region" description="Helical" evidence="1">
    <location>
        <begin position="142"/>
        <end position="162"/>
    </location>
</feature>
<dbReference type="RefSeq" id="WP_312741801.1">
    <property type="nucleotide sequence ID" value="NZ_CP116968.1"/>
</dbReference>
<sequence length="172" mass="20154">MAGISWMSYVVWQVRQDPTRWKKWGFRTDNLRQAFMWPSVLFAGSGLAMAWYGIVAGRDLWQSHMLLLLFLYPVWGILQQFLVQALGVDNLIKIFPQHGLWLAIPVGVILFALVHVPDWWLTLATGLMACFFILFYTRDRNLWPLGLYHGWLGTFFYLWVLGRDPWVSVFGR</sequence>
<feature type="transmembrane region" description="Helical" evidence="1">
    <location>
        <begin position="119"/>
        <end position="136"/>
    </location>
</feature>
<dbReference type="InterPro" id="IPR003675">
    <property type="entry name" value="Rce1/LyrA-like_dom"/>
</dbReference>
<dbReference type="KEGG" id="nneo:PQG83_13140"/>
<dbReference type="GO" id="GO:0080120">
    <property type="term" value="P:CAAX-box protein maturation"/>
    <property type="evidence" value="ECO:0007669"/>
    <property type="project" value="UniProtKB-ARBA"/>
</dbReference>
<dbReference type="EMBL" id="CP116968">
    <property type="protein sequence ID" value="WNM60703.1"/>
    <property type="molecule type" value="Genomic_DNA"/>
</dbReference>
<feature type="transmembrane region" description="Helical" evidence="1">
    <location>
        <begin position="34"/>
        <end position="54"/>
    </location>
</feature>
<evidence type="ECO:0000259" key="2">
    <source>
        <dbReference type="Pfam" id="PF02517"/>
    </source>
</evidence>
<dbReference type="GO" id="GO:0004175">
    <property type="term" value="F:endopeptidase activity"/>
    <property type="evidence" value="ECO:0007669"/>
    <property type="project" value="UniProtKB-ARBA"/>
</dbReference>
<name>A0AA96JUQ2_9BACT</name>
<dbReference type="AlphaFoldDB" id="A0AA96JUQ2"/>
<dbReference type="Pfam" id="PF02517">
    <property type="entry name" value="Rce1-like"/>
    <property type="match status" value="1"/>
</dbReference>
<evidence type="ECO:0000313" key="4">
    <source>
        <dbReference type="Proteomes" id="UP001302494"/>
    </source>
</evidence>